<keyword evidence="1" id="KW-0614">Plasmid</keyword>
<reference evidence="1 2" key="1">
    <citation type="journal article" date="2011" name="J. Bacteriol.">
        <title>Complete genome sequence of Burkholderia rhizoxinica, an endosymbiont of Rhizopus microsporus.</title>
        <authorList>
            <person name="Lackner G."/>
            <person name="Moebius N."/>
            <person name="Partida-Martinez L."/>
            <person name="Hertweck C."/>
        </authorList>
    </citation>
    <scope>NUCLEOTIDE SEQUENCE [LARGE SCALE GENOMIC DNA]</scope>
    <source>
        <strain evidence="2">DSM 19002 / CIP 109453 / HKI 454</strain>
        <plasmid evidence="1 2">pBRH01</plasmid>
    </source>
</reference>
<dbReference type="AlphaFoldDB" id="E5AUG0"/>
<proteinExistence type="predicted"/>
<name>E5AUG0_MYCRK</name>
<geneLocation type="plasmid" evidence="1 2">
    <name>pBRH01</name>
</geneLocation>
<evidence type="ECO:0000313" key="1">
    <source>
        <dbReference type="EMBL" id="CBW76734.1"/>
    </source>
</evidence>
<dbReference type="HOGENOM" id="CLU_2354439_0_0_4"/>
<dbReference type="EMBL" id="FR687360">
    <property type="protein sequence ID" value="CBW76734.1"/>
    <property type="molecule type" value="Genomic_DNA"/>
</dbReference>
<organism evidence="1 2">
    <name type="scientific">Mycetohabitans rhizoxinica (strain DSM 19002 / CIP 109453 / HKI 454)</name>
    <name type="common">Paraburkholderia rhizoxinica</name>
    <dbReference type="NCBI Taxonomy" id="882378"/>
    <lineage>
        <taxon>Bacteria</taxon>
        <taxon>Pseudomonadati</taxon>
        <taxon>Pseudomonadota</taxon>
        <taxon>Betaproteobacteria</taxon>
        <taxon>Burkholderiales</taxon>
        <taxon>Burkholderiaceae</taxon>
        <taxon>Mycetohabitans</taxon>
    </lineage>
</organism>
<sequence>MIARIGDYVPVQDMMSFSTVDRRTYHAMQTRRLVHRYWRRANRPRVVNQSTSCSMKWAARSPIQRSMPNPWKFSAPAQARIQSSKVCPINCGISAG</sequence>
<evidence type="ECO:0000313" key="2">
    <source>
        <dbReference type="Proteomes" id="UP000007437"/>
    </source>
</evidence>
<dbReference type="KEGG" id="brh:RBRH_01904"/>
<accession>E5AUG0</accession>
<dbReference type="Proteomes" id="UP000007437">
    <property type="component" value="Plasmid pBRH01"/>
</dbReference>
<gene>
    <name evidence="1" type="ordered locus">RBRH_01904</name>
</gene>
<protein>
    <submittedName>
        <fullName evidence="1">Uncharacterized protein</fullName>
    </submittedName>
</protein>